<proteinExistence type="predicted"/>
<accession>A0A420E8S7</accession>
<reference evidence="1 2" key="1">
    <citation type="submission" date="2018-09" db="EMBL/GenBank/DDBJ databases">
        <authorList>
            <person name="Wang Z."/>
        </authorList>
    </citation>
    <scope>NUCLEOTIDE SEQUENCE [LARGE SCALE GENOMIC DNA]</scope>
    <source>
        <strain evidence="1 2">ALS 81</strain>
    </source>
</reference>
<protein>
    <recommendedName>
        <fullName evidence="3">RcsF protein</fullName>
    </recommendedName>
</protein>
<dbReference type="PROSITE" id="PS51257">
    <property type="entry name" value="PROKAR_LIPOPROTEIN"/>
    <property type="match status" value="1"/>
</dbReference>
<dbReference type="EMBL" id="RAQO01000008">
    <property type="protein sequence ID" value="RKF15492.1"/>
    <property type="molecule type" value="Genomic_DNA"/>
</dbReference>
<dbReference type="GO" id="GO:0035556">
    <property type="term" value="P:intracellular signal transduction"/>
    <property type="evidence" value="ECO:0007669"/>
    <property type="project" value="InterPro"/>
</dbReference>
<dbReference type="Gene3D" id="3.30.110.70">
    <property type="entry name" value="Hypothetical protein apc22750. Chain B"/>
    <property type="match status" value="1"/>
</dbReference>
<dbReference type="Proteomes" id="UP000286482">
    <property type="component" value="Unassembled WGS sequence"/>
</dbReference>
<keyword evidence="2" id="KW-1185">Reference proteome</keyword>
<evidence type="ECO:0008006" key="3">
    <source>
        <dbReference type="Google" id="ProtNLM"/>
    </source>
</evidence>
<organism evidence="1 2">
    <name type="scientific">Alginatibacterium sediminis</name>
    <dbReference type="NCBI Taxonomy" id="2164068"/>
    <lineage>
        <taxon>Bacteria</taxon>
        <taxon>Pseudomonadati</taxon>
        <taxon>Pseudomonadota</taxon>
        <taxon>Gammaproteobacteria</taxon>
        <taxon>Alteromonadales</taxon>
        <taxon>Alteromonadaceae</taxon>
        <taxon>Alginatibacterium</taxon>
    </lineage>
</organism>
<comment type="caution">
    <text evidence="1">The sequence shown here is derived from an EMBL/GenBank/DDBJ whole genome shotgun (WGS) entry which is preliminary data.</text>
</comment>
<evidence type="ECO:0000313" key="1">
    <source>
        <dbReference type="EMBL" id="RKF15492.1"/>
    </source>
</evidence>
<dbReference type="GO" id="GO:0009279">
    <property type="term" value="C:cell outer membrane"/>
    <property type="evidence" value="ECO:0007669"/>
    <property type="project" value="InterPro"/>
</dbReference>
<dbReference type="RefSeq" id="WP_120355578.1">
    <property type="nucleotide sequence ID" value="NZ_RAQO01000008.1"/>
</dbReference>
<dbReference type="OrthoDB" id="6399623at2"/>
<dbReference type="Pfam" id="PF16358">
    <property type="entry name" value="RcsF"/>
    <property type="match status" value="1"/>
</dbReference>
<name>A0A420E8S7_9ALTE</name>
<dbReference type="InterPro" id="IPR030852">
    <property type="entry name" value="RcsF"/>
</dbReference>
<sequence>MKKFTLVSIVLLSACADYSVNTNVDPKNFKQYVPGAKVSVMQQSELEGKDYKIIRVVEGIACQEKANDRPPQEIDARNDAREQASYLNADAIVIHKCLSIEDEAHCVASISCYAKAISIENGDQ</sequence>
<dbReference type="AlphaFoldDB" id="A0A420E8S7"/>
<evidence type="ECO:0000313" key="2">
    <source>
        <dbReference type="Proteomes" id="UP000286482"/>
    </source>
</evidence>
<gene>
    <name evidence="1" type="ORF">DBZ36_13955</name>
</gene>